<evidence type="ECO:0000256" key="1">
    <source>
        <dbReference type="ARBA" id="ARBA00004651"/>
    </source>
</evidence>
<feature type="transmembrane region" description="Helical" evidence="9">
    <location>
        <begin position="72"/>
        <end position="94"/>
    </location>
</feature>
<dbReference type="STRING" id="569857.TP70_11505"/>
<reference evidence="10 12" key="1">
    <citation type="submission" date="2015-01" db="EMBL/GenBank/DDBJ databases">
        <authorList>
            <person name="Guo J."/>
        </authorList>
    </citation>
    <scope>NUCLEOTIDE SEQUENCE [LARGE SCALE GENOMIC DNA]</scope>
    <source>
        <strain evidence="10 12">DSM 22147</strain>
    </source>
</reference>
<organism evidence="11 13">
    <name type="scientific">Staphylococcus microti</name>
    <dbReference type="NCBI Taxonomy" id="569857"/>
    <lineage>
        <taxon>Bacteria</taxon>
        <taxon>Bacillati</taxon>
        <taxon>Bacillota</taxon>
        <taxon>Bacilli</taxon>
        <taxon>Bacillales</taxon>
        <taxon>Staphylococcaceae</taxon>
        <taxon>Staphylococcus</taxon>
    </lineage>
</organism>
<dbReference type="GO" id="GO:0015190">
    <property type="term" value="F:L-leucine transmembrane transporter activity"/>
    <property type="evidence" value="ECO:0007669"/>
    <property type="project" value="TreeGrafter"/>
</dbReference>
<reference evidence="11 13" key="2">
    <citation type="submission" date="2018-06" db="EMBL/GenBank/DDBJ databases">
        <authorList>
            <consortium name="Pathogen Informatics"/>
            <person name="Doyle S."/>
        </authorList>
    </citation>
    <scope>NUCLEOTIDE SEQUENCE [LARGE SCALE GENOMIC DNA]</scope>
    <source>
        <strain evidence="11 13">NCTC13832</strain>
    </source>
</reference>
<feature type="transmembrane region" description="Helical" evidence="9">
    <location>
        <begin position="352"/>
        <end position="370"/>
    </location>
</feature>
<keyword evidence="6 9" id="KW-0029">Amino-acid transport</keyword>
<dbReference type="Pfam" id="PF05525">
    <property type="entry name" value="Branch_AA_trans"/>
    <property type="match status" value="1"/>
</dbReference>
<comment type="function">
    <text evidence="9">Component of the transport system for branched-chain amino acids.</text>
</comment>
<name>A0A0D6XLT1_9STAP</name>
<evidence type="ECO:0000256" key="5">
    <source>
        <dbReference type="ARBA" id="ARBA00022692"/>
    </source>
</evidence>
<feature type="transmembrane region" description="Helical" evidence="9">
    <location>
        <begin position="419"/>
        <end position="437"/>
    </location>
</feature>
<dbReference type="OrthoDB" id="9783920at2"/>
<sequence length="448" mass="48494">MNKNTLFIGFMLFAIFFGAGNLIFPPNLGLASGQYFWPSIIAFVITGIGLPLLGVVVGALDKEGYIGAINKIHPAFSVVFLVAIYLTIGPLFAIPRTASTSFEMTVTPIINSSSPLWLFVFSVIYFAIVLYLCFNPGKIVDRIGAILTPLLLITILAMIVKGFIDFGGKANTTADPAVYSSNLSGFSKGFTEGYLTMDAIAAIAFSMIVVNAIKATGIKHADDIFKQTAIAGLIAAAALAFIYISLGYIGNHMVLSEETLKQLTENDQNIGAHLLITMAGTGYGAFGKYLLGIIVALACLTTACGLVVAVSEYFHSILPKLSYKTYVIIFTLISFVLSNLGLNAVIKLSIPVLLIVYPVAITTVFLILIGRFVPTRRITQQITVAVVTIESILSVVNANGWMKIPFIEQLPFHEYTLEWFPIAVVTLIIAYIIGYFAKSSNIIVYEKE</sequence>
<keyword evidence="8 9" id="KW-0472">Membrane</keyword>
<feature type="transmembrane region" description="Helical" evidence="9">
    <location>
        <begin position="229"/>
        <end position="250"/>
    </location>
</feature>
<dbReference type="NCBIfam" id="TIGR00796">
    <property type="entry name" value="livcs"/>
    <property type="match status" value="1"/>
</dbReference>
<evidence type="ECO:0000256" key="3">
    <source>
        <dbReference type="ARBA" id="ARBA00022448"/>
    </source>
</evidence>
<keyword evidence="5 9" id="KW-0812">Transmembrane</keyword>
<comment type="caution">
    <text evidence="9">Lacks conserved residue(s) required for the propagation of feature annotation.</text>
</comment>
<proteinExistence type="inferred from homology"/>
<evidence type="ECO:0000313" key="10">
    <source>
        <dbReference type="EMBL" id="KIX89779.1"/>
    </source>
</evidence>
<protein>
    <recommendedName>
        <fullName evidence="9">Branched-chain amino acid transport system carrier protein</fullName>
    </recommendedName>
</protein>
<feature type="transmembrane region" description="Helical" evidence="9">
    <location>
        <begin position="199"/>
        <end position="217"/>
    </location>
</feature>
<dbReference type="InterPro" id="IPR004685">
    <property type="entry name" value="Brnchd-chn_aa_trnsp_Livcs"/>
</dbReference>
<feature type="transmembrane region" description="Helical" evidence="9">
    <location>
        <begin position="289"/>
        <end position="314"/>
    </location>
</feature>
<accession>A0A0D6XLT1</accession>
<gene>
    <name evidence="11" type="primary">brnQ</name>
    <name evidence="11" type="ORF">NCTC13832_01357</name>
    <name evidence="10" type="ORF">TP70_11505</name>
</gene>
<feature type="transmembrane region" description="Helical" evidence="9">
    <location>
        <begin position="326"/>
        <end position="346"/>
    </location>
</feature>
<evidence type="ECO:0000256" key="4">
    <source>
        <dbReference type="ARBA" id="ARBA00022475"/>
    </source>
</evidence>
<evidence type="ECO:0000313" key="11">
    <source>
        <dbReference type="EMBL" id="SUM57671.1"/>
    </source>
</evidence>
<comment type="subcellular location">
    <subcellularLocation>
        <location evidence="1 9">Cell membrane</location>
        <topology evidence="1 9">Multi-pass membrane protein</topology>
    </subcellularLocation>
</comment>
<evidence type="ECO:0000256" key="9">
    <source>
        <dbReference type="RuleBase" id="RU362122"/>
    </source>
</evidence>
<evidence type="ECO:0000256" key="7">
    <source>
        <dbReference type="ARBA" id="ARBA00022989"/>
    </source>
</evidence>
<dbReference type="PANTHER" id="PTHR30588:SF7">
    <property type="entry name" value="BRANCHED-CHAIN AMINO ACID CARRIER PROTEIN SAOUHSC_01411-RELATED"/>
    <property type="match status" value="1"/>
</dbReference>
<keyword evidence="4" id="KW-1003">Cell membrane</keyword>
<dbReference type="EMBL" id="UHDT01000001">
    <property type="protein sequence ID" value="SUM57671.1"/>
    <property type="molecule type" value="Genomic_DNA"/>
</dbReference>
<evidence type="ECO:0000256" key="6">
    <source>
        <dbReference type="ARBA" id="ARBA00022970"/>
    </source>
</evidence>
<feature type="transmembrane region" description="Helical" evidence="9">
    <location>
        <begin position="114"/>
        <end position="134"/>
    </location>
</feature>
<evidence type="ECO:0000256" key="2">
    <source>
        <dbReference type="ARBA" id="ARBA00008540"/>
    </source>
</evidence>
<dbReference type="AlphaFoldDB" id="A0A0D6XLT1"/>
<dbReference type="RefSeq" id="WP_044361757.1">
    <property type="nucleotide sequence ID" value="NZ_JXWY01000175.1"/>
</dbReference>
<evidence type="ECO:0000256" key="8">
    <source>
        <dbReference type="ARBA" id="ARBA00023136"/>
    </source>
</evidence>
<dbReference type="Proteomes" id="UP000032366">
    <property type="component" value="Unassembled WGS sequence"/>
</dbReference>
<keyword evidence="3 9" id="KW-0813">Transport</keyword>
<dbReference type="GO" id="GO:0015818">
    <property type="term" value="P:isoleucine transport"/>
    <property type="evidence" value="ECO:0007669"/>
    <property type="project" value="TreeGrafter"/>
</dbReference>
<keyword evidence="12" id="KW-1185">Reference proteome</keyword>
<dbReference type="GO" id="GO:0015188">
    <property type="term" value="F:L-isoleucine transmembrane transporter activity"/>
    <property type="evidence" value="ECO:0007669"/>
    <property type="project" value="TreeGrafter"/>
</dbReference>
<feature type="transmembrane region" description="Helical" evidence="9">
    <location>
        <begin position="36"/>
        <end position="60"/>
    </location>
</feature>
<evidence type="ECO:0000313" key="12">
    <source>
        <dbReference type="Proteomes" id="UP000032366"/>
    </source>
</evidence>
<feature type="transmembrane region" description="Helical" evidence="9">
    <location>
        <begin position="146"/>
        <end position="164"/>
    </location>
</feature>
<dbReference type="GO" id="GO:0005304">
    <property type="term" value="F:L-valine transmembrane transporter activity"/>
    <property type="evidence" value="ECO:0007669"/>
    <property type="project" value="TreeGrafter"/>
</dbReference>
<comment type="similarity">
    <text evidence="2 9">Belongs to the branched chain amino acid transporter family.</text>
</comment>
<dbReference type="EMBL" id="JXWY01000175">
    <property type="protein sequence ID" value="KIX89779.1"/>
    <property type="molecule type" value="Genomic_DNA"/>
</dbReference>
<dbReference type="GO" id="GO:0015820">
    <property type="term" value="P:L-leucine transport"/>
    <property type="evidence" value="ECO:0007669"/>
    <property type="project" value="TreeGrafter"/>
</dbReference>
<keyword evidence="7 9" id="KW-1133">Transmembrane helix</keyword>
<dbReference type="Proteomes" id="UP000254100">
    <property type="component" value="Unassembled WGS sequence"/>
</dbReference>
<dbReference type="GO" id="GO:0005886">
    <property type="term" value="C:plasma membrane"/>
    <property type="evidence" value="ECO:0007669"/>
    <property type="project" value="UniProtKB-SubCell"/>
</dbReference>
<evidence type="ECO:0000313" key="13">
    <source>
        <dbReference type="Proteomes" id="UP000254100"/>
    </source>
</evidence>
<feature type="transmembrane region" description="Helical" evidence="9">
    <location>
        <begin position="7"/>
        <end position="24"/>
    </location>
</feature>
<dbReference type="PANTHER" id="PTHR30588">
    <property type="entry name" value="BRANCHED-CHAIN AMINO ACID TRANSPORT SYSTEM 2 CARRIER PROTEIN"/>
    <property type="match status" value="1"/>
</dbReference>